<organism evidence="1">
    <name type="scientific">Sigmofec virus UA08Rod_6997</name>
    <dbReference type="NCBI Taxonomy" id="2929243"/>
    <lineage>
        <taxon>Viruses</taxon>
        <taxon>Monodnaviria</taxon>
        <taxon>Sangervirae</taxon>
        <taxon>Phixviricota</taxon>
        <taxon>Malgrandaviricetes</taxon>
        <taxon>Petitvirales</taxon>
        <taxon>Microviridae</taxon>
    </lineage>
</organism>
<reference evidence="1" key="1">
    <citation type="submission" date="2022-02" db="EMBL/GenBank/DDBJ databases">
        <title>Towards deciphering the DNA virus diversity associated with rodent species in the families Cricetidae and Heteromyidae.</title>
        <authorList>
            <person name="Lund M."/>
            <person name="Larsen B.B."/>
            <person name="Gryseels S."/>
            <person name="Kraberger S."/>
            <person name="Rowsey D.M."/>
            <person name="Steger L."/>
            <person name="Yule K.M."/>
            <person name="Upham N.S."/>
            <person name="Worobey M."/>
            <person name="Van Doorslaer K."/>
            <person name="Varsani A."/>
        </authorList>
    </citation>
    <scope>NUCLEOTIDE SEQUENCE</scope>
    <source>
        <strain evidence="1">UA08Rod_6997</strain>
    </source>
</reference>
<dbReference type="EMBL" id="OM869496">
    <property type="protein sequence ID" value="UPW40779.1"/>
    <property type="molecule type" value="Genomic_DNA"/>
</dbReference>
<proteinExistence type="predicted"/>
<sequence>MAKTIKDFYYETLAEFERPLSTARVNSLHAKVYKNEVDYYNSYAERVHLSAIRAKHLALCAEKRYFDFCGYESFSNQISQEIEKIKSEILELESKLDE</sequence>
<protein>
    <submittedName>
        <fullName evidence="1">Uncharacterized protein</fullName>
    </submittedName>
</protein>
<accession>A0A976N0U5</accession>
<name>A0A976N0U5_9VIRU</name>
<evidence type="ECO:0000313" key="1">
    <source>
        <dbReference type="EMBL" id="UPW40779.1"/>
    </source>
</evidence>